<evidence type="ECO:0000256" key="9">
    <source>
        <dbReference type="ARBA" id="ARBA00033158"/>
    </source>
</evidence>
<reference evidence="11 12" key="1">
    <citation type="submission" date="2024-02" db="EMBL/GenBank/DDBJ databases">
        <authorList>
            <person name="Grouzdev D."/>
        </authorList>
    </citation>
    <scope>NUCLEOTIDE SEQUENCE [LARGE SCALE GENOMIC DNA]</scope>
    <source>
        <strain evidence="11 12">9N</strain>
    </source>
</reference>
<evidence type="ECO:0000256" key="3">
    <source>
        <dbReference type="ARBA" id="ARBA00022490"/>
    </source>
</evidence>
<keyword evidence="10" id="KW-0175">Coiled coil</keyword>
<dbReference type="Proteomes" id="UP001350748">
    <property type="component" value="Unassembled WGS sequence"/>
</dbReference>
<keyword evidence="3" id="KW-0963">Cytoplasm</keyword>
<feature type="coiled-coil region" evidence="10">
    <location>
        <begin position="70"/>
        <end position="115"/>
    </location>
</feature>
<dbReference type="InterPro" id="IPR053712">
    <property type="entry name" value="Bac_CellDiv_Activator"/>
</dbReference>
<dbReference type="EMBL" id="JAZHYN010000069">
    <property type="protein sequence ID" value="MEF3367954.1"/>
    <property type="molecule type" value="Genomic_DNA"/>
</dbReference>
<dbReference type="SUPFAM" id="SSF102829">
    <property type="entry name" value="Cell division protein ZapA-like"/>
    <property type="match status" value="1"/>
</dbReference>
<dbReference type="InterPro" id="IPR007838">
    <property type="entry name" value="Cell_div_ZapA-like"/>
</dbReference>
<dbReference type="PANTHER" id="PTHR34981">
    <property type="entry name" value="CELL DIVISION PROTEIN ZAPA"/>
    <property type="match status" value="1"/>
</dbReference>
<evidence type="ECO:0000313" key="11">
    <source>
        <dbReference type="EMBL" id="MEF3367954.1"/>
    </source>
</evidence>
<evidence type="ECO:0000256" key="8">
    <source>
        <dbReference type="ARBA" id="ARBA00026068"/>
    </source>
</evidence>
<sequence>MAAVVVSIAGRTYRMSCEDGEETRIEELARYVEDKIASMRGNFAEIGEQRIIVMAALAIADEASDARAKAQTMERNATALGAALEAMRKENAARVARATEAIDDAARRLEKLGGELQAPAAARDDGL</sequence>
<dbReference type="RefSeq" id="WP_332082987.1">
    <property type="nucleotide sequence ID" value="NZ_JAZHYN010000069.1"/>
</dbReference>
<comment type="function">
    <text evidence="7">Activator of cell division through the inhibition of FtsZ GTPase activity, therefore promoting FtsZ assembly into bundles of protofilaments necessary for the formation of the division Z ring. It is recruited early at mid-cell but it is not essential for cell division.</text>
</comment>
<comment type="caution">
    <text evidence="11">The sequence shown here is derived from an EMBL/GenBank/DDBJ whole genome shotgun (WGS) entry which is preliminary data.</text>
</comment>
<dbReference type="InterPro" id="IPR036192">
    <property type="entry name" value="Cell_div_ZapA-like_sf"/>
</dbReference>
<comment type="subunit">
    <text evidence="8">Homodimer. Interacts with FtsZ.</text>
</comment>
<protein>
    <recommendedName>
        <fullName evidence="2">Cell division protein ZapA</fullName>
    </recommendedName>
    <alternativeName>
        <fullName evidence="9">Z ring-associated protein ZapA</fullName>
    </alternativeName>
</protein>
<gene>
    <name evidence="11" type="ORF">V3H18_15575</name>
</gene>
<evidence type="ECO:0000256" key="4">
    <source>
        <dbReference type="ARBA" id="ARBA00022618"/>
    </source>
</evidence>
<dbReference type="GO" id="GO:0051301">
    <property type="term" value="P:cell division"/>
    <property type="evidence" value="ECO:0007669"/>
    <property type="project" value="UniProtKB-KW"/>
</dbReference>
<accession>A0ABU7XKN7</accession>
<dbReference type="Gene3D" id="6.10.250.790">
    <property type="match status" value="1"/>
</dbReference>
<keyword evidence="6" id="KW-0131">Cell cycle</keyword>
<dbReference type="Pfam" id="PF05164">
    <property type="entry name" value="ZapA"/>
    <property type="match status" value="1"/>
</dbReference>
<evidence type="ECO:0000256" key="10">
    <source>
        <dbReference type="SAM" id="Coils"/>
    </source>
</evidence>
<evidence type="ECO:0000256" key="6">
    <source>
        <dbReference type="ARBA" id="ARBA00023306"/>
    </source>
</evidence>
<evidence type="ECO:0000256" key="5">
    <source>
        <dbReference type="ARBA" id="ARBA00023210"/>
    </source>
</evidence>
<dbReference type="PANTHER" id="PTHR34981:SF1">
    <property type="entry name" value="CELL DIVISION PROTEIN ZAPA"/>
    <property type="match status" value="1"/>
</dbReference>
<name>A0ABU7XKN7_9HYPH</name>
<evidence type="ECO:0000256" key="1">
    <source>
        <dbReference type="ARBA" id="ARBA00004496"/>
    </source>
</evidence>
<organism evidence="11 12">
    <name type="scientific">Methylocystis borbori</name>
    <dbReference type="NCBI Taxonomy" id="3118750"/>
    <lineage>
        <taxon>Bacteria</taxon>
        <taxon>Pseudomonadati</taxon>
        <taxon>Pseudomonadota</taxon>
        <taxon>Alphaproteobacteria</taxon>
        <taxon>Hyphomicrobiales</taxon>
        <taxon>Methylocystaceae</taxon>
        <taxon>Methylocystis</taxon>
    </lineage>
</organism>
<proteinExistence type="predicted"/>
<keyword evidence="4 11" id="KW-0132">Cell division</keyword>
<evidence type="ECO:0000256" key="7">
    <source>
        <dbReference type="ARBA" id="ARBA00024910"/>
    </source>
</evidence>
<evidence type="ECO:0000256" key="2">
    <source>
        <dbReference type="ARBA" id="ARBA00015195"/>
    </source>
</evidence>
<keyword evidence="5" id="KW-0717">Septation</keyword>
<comment type="subcellular location">
    <subcellularLocation>
        <location evidence="1">Cytoplasm</location>
    </subcellularLocation>
</comment>
<evidence type="ECO:0000313" key="12">
    <source>
        <dbReference type="Proteomes" id="UP001350748"/>
    </source>
</evidence>
<keyword evidence="12" id="KW-1185">Reference proteome</keyword>